<evidence type="ECO:0000256" key="1">
    <source>
        <dbReference type="SAM" id="MobiDB-lite"/>
    </source>
</evidence>
<dbReference type="RefSeq" id="WP_153117426.1">
    <property type="nucleotide sequence ID" value="NZ_JACIGE010000010.1"/>
</dbReference>
<name>A0A840G7K5_RHOTE</name>
<organism evidence="2 3">
    <name type="scientific">Rhodocyclus tenuis</name>
    <name type="common">Rhodospirillum tenue</name>
    <dbReference type="NCBI Taxonomy" id="1066"/>
    <lineage>
        <taxon>Bacteria</taxon>
        <taxon>Pseudomonadati</taxon>
        <taxon>Pseudomonadota</taxon>
        <taxon>Betaproteobacteria</taxon>
        <taxon>Rhodocyclales</taxon>
        <taxon>Rhodocyclaceae</taxon>
        <taxon>Rhodocyclus</taxon>
    </lineage>
</organism>
<reference evidence="2 3" key="1">
    <citation type="submission" date="2020-08" db="EMBL/GenBank/DDBJ databases">
        <title>Genome sequencing of Purple Non-Sulfur Bacteria from various extreme environments.</title>
        <authorList>
            <person name="Mayer M."/>
        </authorList>
    </citation>
    <scope>NUCLEOTIDE SEQUENCE [LARGE SCALE GENOMIC DNA]</scope>
    <source>
        <strain evidence="2 3">2761</strain>
    </source>
</reference>
<dbReference type="Proteomes" id="UP000587070">
    <property type="component" value="Unassembled WGS sequence"/>
</dbReference>
<evidence type="ECO:0000313" key="2">
    <source>
        <dbReference type="EMBL" id="MBB4248323.1"/>
    </source>
</evidence>
<protein>
    <submittedName>
        <fullName evidence="2">Type II secretory pathway pseudopilin PulG</fullName>
    </submittedName>
</protein>
<sequence length="193" mass="21161">MPPRNAPVHSVMRGARRARQRGYTYLLLLFAVAAMGLLTGIAAESWTTLAQREREAELLFVGNQYREALRRYDEALPGTDLRGPARLEDLLRDPRFPDTRRYLRQLYADPVTGRFDWVLVREGGRIVGLHSRSTQAPLKSDGFLARDNALRGGKTYADWLFGRGAISPASTSASTGAASAGTGAADSPNGLTR</sequence>
<keyword evidence="3" id="KW-1185">Reference proteome</keyword>
<dbReference type="AlphaFoldDB" id="A0A840G7K5"/>
<feature type="compositionally biased region" description="Low complexity" evidence="1">
    <location>
        <begin position="170"/>
        <end position="185"/>
    </location>
</feature>
<dbReference type="OrthoDB" id="5608857at2"/>
<comment type="caution">
    <text evidence="2">The sequence shown here is derived from an EMBL/GenBank/DDBJ whole genome shotgun (WGS) entry which is preliminary data.</text>
</comment>
<gene>
    <name evidence="2" type="ORF">GGD90_002715</name>
</gene>
<dbReference type="EMBL" id="JACIGE010000010">
    <property type="protein sequence ID" value="MBB4248323.1"/>
    <property type="molecule type" value="Genomic_DNA"/>
</dbReference>
<accession>A0A840G7K5</accession>
<evidence type="ECO:0000313" key="3">
    <source>
        <dbReference type="Proteomes" id="UP000587070"/>
    </source>
</evidence>
<feature type="region of interest" description="Disordered" evidence="1">
    <location>
        <begin position="170"/>
        <end position="193"/>
    </location>
</feature>
<proteinExistence type="predicted"/>